<dbReference type="HOGENOM" id="CLU_1533084_0_0_1"/>
<dbReference type="Proteomes" id="UP000000724">
    <property type="component" value="Contig Pc00c22"/>
</dbReference>
<dbReference type="VEuPathDB" id="FungiDB:PCH_Pc22g06440"/>
<gene>
    <name evidence="1" type="ORF">Pc22g06440</name>
    <name evidence="1" type="ORF">PCH_Pc22g06440</name>
</gene>
<dbReference type="EMBL" id="AM920437">
    <property type="protein sequence ID" value="CAP97932.1"/>
    <property type="molecule type" value="Genomic_DNA"/>
</dbReference>
<sequence length="175" mass="19557">MDGTCPGGQPRLLALLRGSEIETAISLIIRSNRPPLCSSLLRSTNLCLEYSLLPCRAFFQGHSSTHLIAYTPHFSRCSTKGLSMCSRIVNITDCDVRFMSVRKMTKIYCLRCLYRTQLLKFIPVVMASADRNNVQHIQSQISRLSASTLYCQGTAGVPTHLEKWELCAKTGILLE</sequence>
<accession>B6HPT6</accession>
<evidence type="ECO:0000313" key="1">
    <source>
        <dbReference type="EMBL" id="CAP97932.1"/>
    </source>
</evidence>
<dbReference type="AlphaFoldDB" id="B6HPT6"/>
<proteinExistence type="predicted"/>
<reference evidence="1 2" key="1">
    <citation type="journal article" date="2008" name="Nat. Biotechnol.">
        <title>Genome sequencing and analysis of the filamentous fungus Penicillium chrysogenum.</title>
        <authorList>
            <person name="van den Berg M.A."/>
            <person name="Albang R."/>
            <person name="Albermann K."/>
            <person name="Badger J.H."/>
            <person name="Daran J.-M."/>
            <person name="Driessen A.J.M."/>
            <person name="Garcia-Estrada C."/>
            <person name="Fedorova N.D."/>
            <person name="Harris D.M."/>
            <person name="Heijne W.H.M."/>
            <person name="Joardar V.S."/>
            <person name="Kiel J.A.K.W."/>
            <person name="Kovalchuk A."/>
            <person name="Martin J.F."/>
            <person name="Nierman W.C."/>
            <person name="Nijland J.G."/>
            <person name="Pronk J.T."/>
            <person name="Roubos J.A."/>
            <person name="van der Klei I.J."/>
            <person name="van Peij N.N.M.E."/>
            <person name="Veenhuis M."/>
            <person name="von Doehren H."/>
            <person name="Wagner C."/>
            <person name="Wortman J.R."/>
            <person name="Bovenberg R.A.L."/>
        </authorList>
    </citation>
    <scope>NUCLEOTIDE SEQUENCE [LARGE SCALE GENOMIC DNA]</scope>
    <source>
        <strain evidence="2">ATCC 28089 / DSM 1075 / NRRL 1951 / Wisconsin 54-1255</strain>
    </source>
</reference>
<keyword evidence="2" id="KW-1185">Reference proteome</keyword>
<organism evidence="1 2">
    <name type="scientific">Penicillium rubens (strain ATCC 28089 / DSM 1075 / NRRL 1951 / Wisconsin 54-1255)</name>
    <name type="common">Penicillium chrysogenum</name>
    <dbReference type="NCBI Taxonomy" id="500485"/>
    <lineage>
        <taxon>Eukaryota</taxon>
        <taxon>Fungi</taxon>
        <taxon>Dikarya</taxon>
        <taxon>Ascomycota</taxon>
        <taxon>Pezizomycotina</taxon>
        <taxon>Eurotiomycetes</taxon>
        <taxon>Eurotiomycetidae</taxon>
        <taxon>Eurotiales</taxon>
        <taxon>Aspergillaceae</taxon>
        <taxon>Penicillium</taxon>
        <taxon>Penicillium chrysogenum species complex</taxon>
    </lineage>
</organism>
<name>B6HPT6_PENRW</name>
<evidence type="ECO:0000313" key="2">
    <source>
        <dbReference type="Proteomes" id="UP000000724"/>
    </source>
</evidence>
<protein>
    <submittedName>
        <fullName evidence="1">Uncharacterized protein</fullName>
    </submittedName>
</protein>